<keyword evidence="2" id="KW-1185">Reference proteome</keyword>
<accession>A0A314ZSE0</accession>
<gene>
    <name evidence="1" type="ORF">Pyn_32462</name>
</gene>
<organism evidence="1 2">
    <name type="scientific">Prunus yedoensis var. nudiflora</name>
    <dbReference type="NCBI Taxonomy" id="2094558"/>
    <lineage>
        <taxon>Eukaryota</taxon>
        <taxon>Viridiplantae</taxon>
        <taxon>Streptophyta</taxon>
        <taxon>Embryophyta</taxon>
        <taxon>Tracheophyta</taxon>
        <taxon>Spermatophyta</taxon>
        <taxon>Magnoliopsida</taxon>
        <taxon>eudicotyledons</taxon>
        <taxon>Gunneridae</taxon>
        <taxon>Pentapetalae</taxon>
        <taxon>rosids</taxon>
        <taxon>fabids</taxon>
        <taxon>Rosales</taxon>
        <taxon>Rosaceae</taxon>
        <taxon>Amygdaloideae</taxon>
        <taxon>Amygdaleae</taxon>
        <taxon>Prunus</taxon>
    </lineage>
</organism>
<keyword evidence="1" id="KW-0808">Transferase</keyword>
<dbReference type="Proteomes" id="UP000250321">
    <property type="component" value="Unassembled WGS sequence"/>
</dbReference>
<reference evidence="1 2" key="1">
    <citation type="submission" date="2018-02" db="EMBL/GenBank/DDBJ databases">
        <title>Draft genome of wild Prunus yedoensis var. nudiflora.</title>
        <authorList>
            <person name="Baek S."/>
            <person name="Kim J.-H."/>
            <person name="Choi K."/>
            <person name="Kim G.-B."/>
            <person name="Cho A."/>
            <person name="Jang H."/>
            <person name="Shin C.-H."/>
            <person name="Yu H.-J."/>
            <person name="Mun J.-H."/>
        </authorList>
    </citation>
    <scope>NUCLEOTIDE SEQUENCE [LARGE SCALE GENOMIC DNA]</scope>
    <source>
        <strain evidence="2">cv. Jeju island</strain>
        <tissue evidence="1">Leaf</tissue>
    </source>
</reference>
<evidence type="ECO:0000313" key="2">
    <source>
        <dbReference type="Proteomes" id="UP000250321"/>
    </source>
</evidence>
<dbReference type="GO" id="GO:0016740">
    <property type="term" value="F:transferase activity"/>
    <property type="evidence" value="ECO:0007669"/>
    <property type="project" value="UniProtKB-KW"/>
</dbReference>
<name>A0A314ZSE0_PRUYE</name>
<protein>
    <submittedName>
        <fullName evidence="1">L-aminoadipate-semialdehyde dehydrogenase-phosphopantetheinyl transferase isoform X2</fullName>
    </submittedName>
</protein>
<comment type="caution">
    <text evidence="1">The sequence shown here is derived from an EMBL/GenBank/DDBJ whole genome shotgun (WGS) entry which is preliminary data.</text>
</comment>
<dbReference type="AlphaFoldDB" id="A0A314ZSE0"/>
<dbReference type="EMBL" id="PJQY01000041">
    <property type="protein sequence ID" value="PQQ20188.1"/>
    <property type="molecule type" value="Genomic_DNA"/>
</dbReference>
<proteinExistence type="predicted"/>
<evidence type="ECO:0000313" key="1">
    <source>
        <dbReference type="EMBL" id="PQQ20188.1"/>
    </source>
</evidence>
<sequence length="74" mass="8654">MSKQLGVEWHMVSIARGHPRSATESYMRTLEQADFDEEEYHAALHLPNVRFVTKIVEQLIPVSHKDSVHRTWIL</sequence>
<dbReference type="STRING" id="2094558.A0A314ZSE0"/>